<proteinExistence type="inferred from homology"/>
<dbReference type="RefSeq" id="WP_068338194.1">
    <property type="nucleotide sequence ID" value="NZ_LQBP01000007.1"/>
</dbReference>
<keyword evidence="3" id="KW-0067">ATP-binding</keyword>
<dbReference type="InterPro" id="IPR014721">
    <property type="entry name" value="Ribsml_uS5_D2-typ_fold_subgr"/>
</dbReference>
<gene>
    <name evidence="5" type="ORF">AVO44_14480</name>
</gene>
<dbReference type="NCBIfam" id="TIGR00368">
    <property type="entry name" value="YifB family Mg chelatase-like AAA ATPase"/>
    <property type="match status" value="1"/>
</dbReference>
<dbReference type="InterPro" id="IPR045006">
    <property type="entry name" value="CHLI-like"/>
</dbReference>
<dbReference type="AlphaFoldDB" id="A0A0X3TRJ6"/>
<sequence>MVTRSHTVAFQGVDARPVEVQCAVSPGLPAFSIVGLPDKAVSEARDRVRSALSSMAIALPSKRITINLSPADLPKEGSHFDLPIAVALLSALEIIPADAAEGTVSLGELSLDGSLVPVLGALPAAMTAAAEDRSLLCPRASSAEAAWVDATQVIGAESLGDVVRHFSGQSPLPVAKPGEVSLASSTRDLRDVKGQERAKRALEIAAAGRHHLIMIGTPGSGKSMLAARLPGILPPLTPVEALETSMIQSLCGLLDEGGISRSRPFREPHHTASMAAIVGGGKGAKPGEISLAHNGVLFMDEFPEFPRTVLETLRQPIETGEVMVARANAHVKYPCRFMLVAAANPCKCGYLTDPARACSRAPVCGEDYLGRISGPLMDRFDLRIEVPPVGFTDLDLPPSGDSSAIVAARVEQARSIQADRFRETPATRQNADVEGNVLEEIAAPDAEGKELLLKAAERFGLSARAFHRILRVARTIADLDGERDVKRPHVAEALSFRISAKIAS</sequence>
<dbReference type="InterPro" id="IPR003593">
    <property type="entry name" value="AAA+_ATPase"/>
</dbReference>
<dbReference type="Pfam" id="PF13335">
    <property type="entry name" value="Mg_chelatase_C"/>
    <property type="match status" value="1"/>
</dbReference>
<dbReference type="OrthoDB" id="9813147at2"/>
<dbReference type="PRINTS" id="PR01657">
    <property type="entry name" value="MCMFAMILY"/>
</dbReference>
<evidence type="ECO:0000256" key="1">
    <source>
        <dbReference type="ARBA" id="ARBA00006354"/>
    </source>
</evidence>
<dbReference type="Gene3D" id="3.40.50.300">
    <property type="entry name" value="P-loop containing nucleotide triphosphate hydrolases"/>
    <property type="match status" value="1"/>
</dbReference>
<dbReference type="InterPro" id="IPR025158">
    <property type="entry name" value="Mg_chelat-rel_C"/>
</dbReference>
<dbReference type="SUPFAM" id="SSF52540">
    <property type="entry name" value="P-loop containing nucleoside triphosphate hydrolases"/>
    <property type="match status" value="1"/>
</dbReference>
<dbReference type="Gene3D" id="3.30.230.10">
    <property type="match status" value="1"/>
</dbReference>
<dbReference type="Proteomes" id="UP000053690">
    <property type="component" value="Unassembled WGS sequence"/>
</dbReference>
<accession>A0A0X3TRJ6</accession>
<dbReference type="Pfam" id="PF13541">
    <property type="entry name" value="ChlI"/>
    <property type="match status" value="1"/>
</dbReference>
<evidence type="ECO:0000256" key="2">
    <source>
        <dbReference type="ARBA" id="ARBA00022741"/>
    </source>
</evidence>
<dbReference type="PANTHER" id="PTHR32039">
    <property type="entry name" value="MAGNESIUM-CHELATASE SUBUNIT CHLI"/>
    <property type="match status" value="1"/>
</dbReference>
<organism evidence="5 6">
    <name type="scientific">Ruegeria profundi</name>
    <dbReference type="NCBI Taxonomy" id="1685378"/>
    <lineage>
        <taxon>Bacteria</taxon>
        <taxon>Pseudomonadati</taxon>
        <taxon>Pseudomonadota</taxon>
        <taxon>Alphaproteobacteria</taxon>
        <taxon>Rhodobacterales</taxon>
        <taxon>Roseobacteraceae</taxon>
        <taxon>Ruegeria</taxon>
    </lineage>
</organism>
<dbReference type="InterPro" id="IPR000523">
    <property type="entry name" value="Mg_chelatse_chII-like_cat_dom"/>
</dbReference>
<dbReference type="PANTHER" id="PTHR32039:SF7">
    <property type="entry name" value="COMPETENCE PROTEIN COMM"/>
    <property type="match status" value="1"/>
</dbReference>
<keyword evidence="2" id="KW-0547">Nucleotide-binding</keyword>
<dbReference type="SUPFAM" id="SSF54211">
    <property type="entry name" value="Ribosomal protein S5 domain 2-like"/>
    <property type="match status" value="1"/>
</dbReference>
<protein>
    <submittedName>
        <fullName evidence="5">AAA family ATPase</fullName>
    </submittedName>
</protein>
<dbReference type="CDD" id="cd00009">
    <property type="entry name" value="AAA"/>
    <property type="match status" value="1"/>
</dbReference>
<keyword evidence="6" id="KW-1185">Reference proteome</keyword>
<dbReference type="InterPro" id="IPR020568">
    <property type="entry name" value="Ribosomal_Su5_D2-typ_SF"/>
</dbReference>
<evidence type="ECO:0000313" key="5">
    <source>
        <dbReference type="EMBL" id="KUJ78355.1"/>
    </source>
</evidence>
<name>A0A0X3TRJ6_9RHOB</name>
<dbReference type="GO" id="GO:0003677">
    <property type="term" value="F:DNA binding"/>
    <property type="evidence" value="ECO:0007669"/>
    <property type="project" value="InterPro"/>
</dbReference>
<evidence type="ECO:0000313" key="6">
    <source>
        <dbReference type="Proteomes" id="UP000053690"/>
    </source>
</evidence>
<evidence type="ECO:0000256" key="3">
    <source>
        <dbReference type="ARBA" id="ARBA00022840"/>
    </source>
</evidence>
<dbReference type="EMBL" id="LQBP01000007">
    <property type="protein sequence ID" value="KUJ78355.1"/>
    <property type="molecule type" value="Genomic_DNA"/>
</dbReference>
<dbReference type="GO" id="GO:0005524">
    <property type="term" value="F:ATP binding"/>
    <property type="evidence" value="ECO:0007669"/>
    <property type="project" value="UniProtKB-KW"/>
</dbReference>
<dbReference type="InterPro" id="IPR001208">
    <property type="entry name" value="MCM_dom"/>
</dbReference>
<dbReference type="STRING" id="1685378.AVO44_14480"/>
<comment type="similarity">
    <text evidence="1">Belongs to the Mg-chelatase subunits D/I family. ComM subfamily.</text>
</comment>
<comment type="caution">
    <text evidence="5">The sequence shown here is derived from an EMBL/GenBank/DDBJ whole genome shotgun (WGS) entry which is preliminary data.</text>
</comment>
<dbReference type="InterPro" id="IPR004482">
    <property type="entry name" value="Mg_chelat-rel"/>
</dbReference>
<reference evidence="6" key="1">
    <citation type="submission" date="2015-12" db="EMBL/GenBank/DDBJ databases">
        <authorList>
            <person name="Zhang G."/>
            <person name="Stingl U."/>
        </authorList>
    </citation>
    <scope>NUCLEOTIDE SEQUENCE [LARGE SCALE GENOMIC DNA]</scope>
    <source>
        <strain evidence="6">ZGT108</strain>
    </source>
</reference>
<feature type="domain" description="AAA+ ATPase" evidence="4">
    <location>
        <begin position="208"/>
        <end position="390"/>
    </location>
</feature>
<dbReference type="InterPro" id="IPR027417">
    <property type="entry name" value="P-loop_NTPase"/>
</dbReference>
<evidence type="ECO:0000259" key="4">
    <source>
        <dbReference type="SMART" id="SM00382"/>
    </source>
</evidence>
<dbReference type="Pfam" id="PF01078">
    <property type="entry name" value="Mg_chelatase"/>
    <property type="match status" value="1"/>
</dbReference>
<dbReference type="SMART" id="SM00382">
    <property type="entry name" value="AAA"/>
    <property type="match status" value="1"/>
</dbReference>